<dbReference type="CDD" id="cd01099">
    <property type="entry name" value="PAN_AP_HGF"/>
    <property type="match status" value="1"/>
</dbReference>
<keyword evidence="3" id="KW-1185">Reference proteome</keyword>
<feature type="domain" description="Apple" evidence="2">
    <location>
        <begin position="549"/>
        <end position="623"/>
    </location>
</feature>
<evidence type="ECO:0000313" key="3">
    <source>
        <dbReference type="Proteomes" id="UP000025227"/>
    </source>
</evidence>
<evidence type="ECO:0000259" key="2">
    <source>
        <dbReference type="PROSITE" id="PS50948"/>
    </source>
</evidence>
<dbReference type="InterPro" id="IPR052774">
    <property type="entry name" value="Celegans_DevNeuronal_Protein"/>
</dbReference>
<protein>
    <submittedName>
        <fullName evidence="4">PAN-1 domain containing protein</fullName>
    </submittedName>
</protein>
<proteinExistence type="predicted"/>
<feature type="domain" description="Apple" evidence="2">
    <location>
        <begin position="750"/>
        <end position="838"/>
    </location>
</feature>
<dbReference type="InterPro" id="IPR003609">
    <property type="entry name" value="Pan_app"/>
</dbReference>
<dbReference type="PANTHER" id="PTHR47327:SF1">
    <property type="entry name" value="RE15579P"/>
    <property type="match status" value="1"/>
</dbReference>
<name>A0A7I4XS93_HAECO</name>
<dbReference type="Gene3D" id="3.50.4.10">
    <property type="entry name" value="Hepatocyte Growth Factor"/>
    <property type="match status" value="1"/>
</dbReference>
<feature type="region of interest" description="Disordered" evidence="1">
    <location>
        <begin position="98"/>
        <end position="119"/>
    </location>
</feature>
<dbReference type="PANTHER" id="PTHR47327">
    <property type="entry name" value="FI18240P1-RELATED"/>
    <property type="match status" value="1"/>
</dbReference>
<dbReference type="GO" id="GO:0009653">
    <property type="term" value="P:anatomical structure morphogenesis"/>
    <property type="evidence" value="ECO:0007669"/>
    <property type="project" value="TreeGrafter"/>
</dbReference>
<accession>A0A7I4XS93</accession>
<dbReference type="Proteomes" id="UP000025227">
    <property type="component" value="Unplaced"/>
</dbReference>
<organism evidence="3 4">
    <name type="scientific">Haemonchus contortus</name>
    <name type="common">Barber pole worm</name>
    <dbReference type="NCBI Taxonomy" id="6289"/>
    <lineage>
        <taxon>Eukaryota</taxon>
        <taxon>Metazoa</taxon>
        <taxon>Ecdysozoa</taxon>
        <taxon>Nematoda</taxon>
        <taxon>Chromadorea</taxon>
        <taxon>Rhabditida</taxon>
        <taxon>Rhabditina</taxon>
        <taxon>Rhabditomorpha</taxon>
        <taxon>Strongyloidea</taxon>
        <taxon>Trichostrongylidae</taxon>
        <taxon>Haemonchus</taxon>
    </lineage>
</organism>
<reference evidence="4" key="1">
    <citation type="submission" date="2020-12" db="UniProtKB">
        <authorList>
            <consortium name="WormBaseParasite"/>
        </authorList>
    </citation>
    <scope>IDENTIFICATION</scope>
    <source>
        <strain evidence="4">MHco3</strain>
    </source>
</reference>
<evidence type="ECO:0000256" key="1">
    <source>
        <dbReference type="SAM" id="MobiDB-lite"/>
    </source>
</evidence>
<dbReference type="SMART" id="SM00473">
    <property type="entry name" value="PAN_AP"/>
    <property type="match status" value="2"/>
</dbReference>
<dbReference type="AlphaFoldDB" id="A0A7I4XS93"/>
<dbReference type="OrthoDB" id="5814086at2759"/>
<dbReference type="WBParaSite" id="HCON_00001240-00001">
    <property type="protein sequence ID" value="HCON_00001240-00001"/>
    <property type="gene ID" value="HCON_00001240"/>
</dbReference>
<dbReference type="SUPFAM" id="SSF57414">
    <property type="entry name" value="Hairpin loop containing domain-like"/>
    <property type="match status" value="1"/>
</dbReference>
<dbReference type="Pfam" id="PF00024">
    <property type="entry name" value="PAN_1"/>
    <property type="match status" value="1"/>
</dbReference>
<sequence>IISDAIHHPRVHSPYTMPTWTMVVAILGLRIFPFVRTAVIEKANVLESPREYYERIKQIPVDDITQEVNDISFTSSDEIQQLLFNNPLLRQLSMFSTNTTQNRSPSMPKEEAQGTQENASLPLKRSSYNSVDNNFDADYERINETYFKNADADIQHEVRRQPTGRILSDLTSELPNEFEYGDEEPFAVTESLLNSLAQADKAVIQTEIERLSSSEEGQDHNRQQYQAIPLDSSASMYTPQKALIETLTPTTTPFKENHIDWSVHYQATTQREPDPPTLAPPLKATTKSQIQPGLKKSLFQGMFYVPEDVIDAEEKIQEINEVAIPPKLKPSTNFQREGNAKHTDGFENTVTIKREQGGYLVSGTRYYFDNRINGDVHVATLDPLKEDYGVRDTSKEQTEMMQYYEPEPPSNVSLLHLGDRIFERRVTEIGGKKITVDLANKHLHGVDLIIRPGSVVHGPLPYGEEKDNVEKNRLDKRAIAGILIPYAAMNRRLTSFDNSLENSLNEHPSTVEPLLAQSQDAIELPHTLPFAQSNPFTITELDSSLVETCFLVRTDTQLIRVSPIARHIGQSEPGCIVECARNKRCHSVNYSGTTSTCEIFDEIDPHIMEIKYKLGYTFYMPKRSDVHRCLNDVLQLEKGSISYDDGTSVICDENPCEMSAALDVMDGTTREAGHYRLLPSKAECPQDTAVLFIRSARSHNENGSNLDTVSVVTEDDCLFSCLTNQAVDSHPVQCASAEYDAKGRSVSDQCSGAAVDRVANMVIIGYMRDTATTFAIEECIERCVQAEALLGFQCLSIMYYYNETILNCILNDASVRTNPDAATIINSPIVDYFGIDDCYGLPEATDDRQNFLKALPDVSDNNIGTEQATSSRPEVRRAIRSIHDLDINRHRR</sequence>
<evidence type="ECO:0000313" key="4">
    <source>
        <dbReference type="WBParaSite" id="HCON_00001240-00001"/>
    </source>
</evidence>
<dbReference type="PROSITE" id="PS50948">
    <property type="entry name" value="PAN"/>
    <property type="match status" value="2"/>
</dbReference>
<dbReference type="OMA" id="LATCAMY"/>